<comment type="caution">
    <text evidence="1">The sequence shown here is derived from an EMBL/GenBank/DDBJ whole genome shotgun (WGS) entry which is preliminary data.</text>
</comment>
<reference evidence="1 2" key="1">
    <citation type="submission" date="2019-05" db="EMBL/GenBank/DDBJ databases">
        <title>Another draft genome of Portunus trituberculatus and its Hox gene families provides insights of decapod evolution.</title>
        <authorList>
            <person name="Jeong J.-H."/>
            <person name="Song I."/>
            <person name="Kim S."/>
            <person name="Choi T."/>
            <person name="Kim D."/>
            <person name="Ryu S."/>
            <person name="Kim W."/>
        </authorList>
    </citation>
    <scope>NUCLEOTIDE SEQUENCE [LARGE SCALE GENOMIC DNA]</scope>
    <source>
        <tissue evidence="1">Muscle</tissue>
    </source>
</reference>
<dbReference type="EMBL" id="VSRR010019578">
    <property type="protein sequence ID" value="MPC62356.1"/>
    <property type="molecule type" value="Genomic_DNA"/>
</dbReference>
<organism evidence="1 2">
    <name type="scientific">Portunus trituberculatus</name>
    <name type="common">Swimming crab</name>
    <name type="synonym">Neptunus trituberculatus</name>
    <dbReference type="NCBI Taxonomy" id="210409"/>
    <lineage>
        <taxon>Eukaryota</taxon>
        <taxon>Metazoa</taxon>
        <taxon>Ecdysozoa</taxon>
        <taxon>Arthropoda</taxon>
        <taxon>Crustacea</taxon>
        <taxon>Multicrustacea</taxon>
        <taxon>Malacostraca</taxon>
        <taxon>Eumalacostraca</taxon>
        <taxon>Eucarida</taxon>
        <taxon>Decapoda</taxon>
        <taxon>Pleocyemata</taxon>
        <taxon>Brachyura</taxon>
        <taxon>Eubrachyura</taxon>
        <taxon>Portunoidea</taxon>
        <taxon>Portunidae</taxon>
        <taxon>Portuninae</taxon>
        <taxon>Portunus</taxon>
    </lineage>
</organism>
<evidence type="ECO:0000313" key="2">
    <source>
        <dbReference type="Proteomes" id="UP000324222"/>
    </source>
</evidence>
<accession>A0A5B7GXP9</accession>
<protein>
    <submittedName>
        <fullName evidence="1">Uncharacterized protein</fullName>
    </submittedName>
</protein>
<proteinExistence type="predicted"/>
<sequence>MFTQQLMAVVSTLSAKVDNLSTKVPAFTNEFAAFKNQQYTVCSGTSPSGPNFIFSERCSAGPRRE</sequence>
<dbReference type="Gene3D" id="1.20.5.190">
    <property type="match status" value="1"/>
</dbReference>
<dbReference type="Proteomes" id="UP000324222">
    <property type="component" value="Unassembled WGS sequence"/>
</dbReference>
<gene>
    <name evidence="1" type="ORF">E2C01_056440</name>
</gene>
<evidence type="ECO:0000313" key="1">
    <source>
        <dbReference type="EMBL" id="MPC62356.1"/>
    </source>
</evidence>
<name>A0A5B7GXP9_PORTR</name>
<dbReference type="AlphaFoldDB" id="A0A5B7GXP9"/>
<keyword evidence="2" id="KW-1185">Reference proteome</keyword>